<dbReference type="InterPro" id="IPR006439">
    <property type="entry name" value="HAD-SF_hydro_IA"/>
</dbReference>
<dbReference type="CDD" id="cd07505">
    <property type="entry name" value="HAD_BPGM-like"/>
    <property type="match status" value="1"/>
</dbReference>
<accession>I7LE45</accession>
<dbReference type="NCBIfam" id="TIGR01509">
    <property type="entry name" value="HAD-SF-IA-v3"/>
    <property type="match status" value="1"/>
</dbReference>
<dbReference type="GO" id="GO:0016787">
    <property type="term" value="F:hydrolase activity"/>
    <property type="evidence" value="ECO:0007669"/>
    <property type="project" value="UniProtKB-KW"/>
</dbReference>
<dbReference type="Pfam" id="PF13419">
    <property type="entry name" value="HAD_2"/>
    <property type="match status" value="1"/>
</dbReference>
<reference evidence="1 2" key="1">
    <citation type="submission" date="2012-06" db="EMBL/GenBank/DDBJ databases">
        <title>Draft Genome Sequence of Lactobacillus pasteurii CRBIP 24.76T.</title>
        <authorList>
            <person name="Cousin S."/>
            <person name="Bouchier C."/>
            <person name="Loux V."/>
            <person name="Ma L."/>
            <person name="Creno S."/>
            <person name="Bizet C."/>
            <person name="Clermont D."/>
        </authorList>
    </citation>
    <scope>NUCLEOTIDE SEQUENCE [LARGE SCALE GENOMIC DNA]</scope>
    <source>
        <strain evidence="2">CRBIP 24.76T</strain>
    </source>
</reference>
<dbReference type="EMBL" id="CAKD01000021">
    <property type="protein sequence ID" value="CCI85438.1"/>
    <property type="molecule type" value="Genomic_DNA"/>
</dbReference>
<dbReference type="SFLD" id="SFLDG01129">
    <property type="entry name" value="C1.5:_HAD__Beta-PGM__Phosphata"/>
    <property type="match status" value="1"/>
</dbReference>
<dbReference type="InterPro" id="IPR023198">
    <property type="entry name" value="PGP-like_dom2"/>
</dbReference>
<dbReference type="PANTHER" id="PTHR18901">
    <property type="entry name" value="2-DEOXYGLUCOSE-6-PHOSPHATE PHOSPHATASE 2"/>
    <property type="match status" value="1"/>
</dbReference>
<evidence type="ECO:0000313" key="2">
    <source>
        <dbReference type="Proteomes" id="UP000009311"/>
    </source>
</evidence>
<dbReference type="Gene3D" id="1.10.150.240">
    <property type="entry name" value="Putative phosphatase, domain 2"/>
    <property type="match status" value="1"/>
</dbReference>
<dbReference type="STRING" id="1423790.BN53_04965"/>
<evidence type="ECO:0000313" key="1">
    <source>
        <dbReference type="EMBL" id="CCI85438.1"/>
    </source>
</evidence>
<keyword evidence="2" id="KW-1185">Reference proteome</keyword>
<dbReference type="PATRIC" id="fig|1423790.3.peg.411"/>
<organism evidence="1 2">
    <name type="scientific">Lactobacillus pasteurii DSM 23907 = CRBIP 24.76</name>
    <dbReference type="NCBI Taxonomy" id="1423790"/>
    <lineage>
        <taxon>Bacteria</taxon>
        <taxon>Bacillati</taxon>
        <taxon>Bacillota</taxon>
        <taxon>Bacilli</taxon>
        <taxon>Lactobacillales</taxon>
        <taxon>Lactobacillaceae</taxon>
        <taxon>Lactobacillus</taxon>
    </lineage>
</organism>
<dbReference type="Proteomes" id="UP000009311">
    <property type="component" value="Unassembled WGS sequence"/>
</dbReference>
<dbReference type="InterPro" id="IPR036412">
    <property type="entry name" value="HAD-like_sf"/>
</dbReference>
<dbReference type="SUPFAM" id="SSF56784">
    <property type="entry name" value="HAD-like"/>
    <property type="match status" value="1"/>
</dbReference>
<dbReference type="AlphaFoldDB" id="I7LE45"/>
<proteinExistence type="predicted"/>
<name>I7LE45_9LACO</name>
<gene>
    <name evidence="1" type="ORF">BN53_04965</name>
</gene>
<dbReference type="OrthoDB" id="9797743at2"/>
<dbReference type="eggNOG" id="COG0637">
    <property type="taxonomic scope" value="Bacteria"/>
</dbReference>
<dbReference type="InterPro" id="IPR041492">
    <property type="entry name" value="HAD_2"/>
</dbReference>
<sequence>MKVKNIEPEIKGIIFDMDGLLVDSENLYWKANIIAAKEANLGIPEDSYLKLAGATVREMENFYHKYFDTAEERDRFIKRTDDLVWQWTDEGKLQLKPGVQEALDKFQELGLHMAVASSNYDNVVQHVLWNTGIRNYFDFYLSYKDVQEGNLQPKPAADIYLKAAEKLHIEKENLLAFEDSPTGVQAAKNAGIKVIMVPDLLQPNEQDKKNATMICDNLYQFLRNIF</sequence>
<dbReference type="InterPro" id="IPR023214">
    <property type="entry name" value="HAD_sf"/>
</dbReference>
<comment type="caution">
    <text evidence="1">The sequence shown here is derived from an EMBL/GenBank/DDBJ whole genome shotgun (WGS) entry which is preliminary data.</text>
</comment>
<dbReference type="SFLD" id="SFLDS00003">
    <property type="entry name" value="Haloacid_Dehalogenase"/>
    <property type="match status" value="1"/>
</dbReference>
<keyword evidence="1" id="KW-0378">Hydrolase</keyword>
<dbReference type="RefSeq" id="WP_009559990.1">
    <property type="nucleotide sequence ID" value="NZ_AYZN01000001.1"/>
</dbReference>
<protein>
    <submittedName>
        <fullName evidence="1">Hydrolase</fullName>
    </submittedName>
</protein>
<dbReference type="PANTHER" id="PTHR18901:SF38">
    <property type="entry name" value="PSEUDOURIDINE-5'-PHOSPHATASE"/>
    <property type="match status" value="1"/>
</dbReference>
<dbReference type="Gene3D" id="3.40.50.1000">
    <property type="entry name" value="HAD superfamily/HAD-like"/>
    <property type="match status" value="1"/>
</dbReference>